<accession>A0A162YMS4</accession>
<comment type="caution">
    <text evidence="1">The sequence shown here is derived from an EMBL/GenBank/DDBJ whole genome shotgun (WGS) entry which is preliminary data.</text>
</comment>
<gene>
    <name evidence="1" type="ORF">AWE51_11840</name>
</gene>
<evidence type="ECO:0000313" key="2">
    <source>
        <dbReference type="Proteomes" id="UP000076715"/>
    </source>
</evidence>
<organism evidence="1 2">
    <name type="scientific">Aquimarina aggregata</name>
    <dbReference type="NCBI Taxonomy" id="1642818"/>
    <lineage>
        <taxon>Bacteria</taxon>
        <taxon>Pseudomonadati</taxon>
        <taxon>Bacteroidota</taxon>
        <taxon>Flavobacteriia</taxon>
        <taxon>Flavobacteriales</taxon>
        <taxon>Flavobacteriaceae</taxon>
        <taxon>Aquimarina</taxon>
    </lineage>
</organism>
<dbReference type="RefSeq" id="WP_066317185.1">
    <property type="nucleotide sequence ID" value="NZ_CANLSS010000017.1"/>
</dbReference>
<dbReference type="AlphaFoldDB" id="A0A162YMS4"/>
<sequence length="217" mass="24150">MKKIIKIFSGALGVFVLCALMFSLSSKSEPNLSSNQCANLEGDNAQIQLYFPGGENPFRNSGFEFFVPTPDLRNGDFPGAGTILEDQNYYCTIVVTTPRCPNWEYKRVFDASNGNSNGLINIKIAPDGFDTVLEVTYHERIDGLGAQNFNKSLGNVNNTRVVYKHKVTYFNGWDPRRPQPVDMVPSFQKKSNTDLTPNKSAIPDDFSSVNDFIDNGL</sequence>
<dbReference type="EMBL" id="LQRT01000035">
    <property type="protein sequence ID" value="KZS39237.1"/>
    <property type="molecule type" value="Genomic_DNA"/>
</dbReference>
<evidence type="ECO:0000313" key="1">
    <source>
        <dbReference type="EMBL" id="KZS39237.1"/>
    </source>
</evidence>
<dbReference type="STRING" id="1642818.AWE51_11840"/>
<dbReference type="Proteomes" id="UP000076715">
    <property type="component" value="Unassembled WGS sequence"/>
</dbReference>
<name>A0A162YMS4_9FLAO</name>
<proteinExistence type="predicted"/>
<keyword evidence="2" id="KW-1185">Reference proteome</keyword>
<protein>
    <submittedName>
        <fullName evidence="1">Uncharacterized protein</fullName>
    </submittedName>
</protein>
<reference evidence="1 2" key="1">
    <citation type="submission" date="2016-01" db="EMBL/GenBank/DDBJ databases">
        <title>The draft genome sequence of Aquimarina sp. RZW4-3-2.</title>
        <authorList>
            <person name="Wang Y."/>
        </authorList>
    </citation>
    <scope>NUCLEOTIDE SEQUENCE [LARGE SCALE GENOMIC DNA]</scope>
    <source>
        <strain evidence="1 2">RZW4-3-2</strain>
    </source>
</reference>